<evidence type="ECO:0000256" key="3">
    <source>
        <dbReference type="ARBA" id="ARBA00022475"/>
    </source>
</evidence>
<dbReference type="SUPFAM" id="SSF103473">
    <property type="entry name" value="MFS general substrate transporter"/>
    <property type="match status" value="1"/>
</dbReference>
<dbReference type="Proteomes" id="UP000037397">
    <property type="component" value="Unassembled WGS sequence"/>
</dbReference>
<evidence type="ECO:0000313" key="8">
    <source>
        <dbReference type="EMBL" id="KNX38878.1"/>
    </source>
</evidence>
<dbReference type="STRING" id="1631356.VV01_19855"/>
<dbReference type="PANTHER" id="PTHR23513">
    <property type="entry name" value="INTEGRAL MEMBRANE EFFLUX PROTEIN-RELATED"/>
    <property type="match status" value="1"/>
</dbReference>
<keyword evidence="9" id="KW-1185">Reference proteome</keyword>
<dbReference type="AlphaFoldDB" id="A0A0L6CMV1"/>
<keyword evidence="6 7" id="KW-0472">Membrane</keyword>
<dbReference type="PATRIC" id="fig|1631356.3.peg.3987"/>
<keyword evidence="2" id="KW-0813">Transport</keyword>
<sequence length="421" mass="43918">MTTRDESRAFWTYWAASATSSLGSAFTAIALPLTAVLILDATPFEMGVVAAAGYVAWIVIGLPAGPIVQRLPLRATQVAIDLARAGAIATLPIAWWLDALTLAHVVAVALVISFANVIFDVANFTFLPRVVPKEQLQSRNSLMSGTQAASQLGGPSLGGLAVQLLGAVPTLLIDAASYVASAVLLRTLPDREPEAESDDRPGMRAMIREGWDFVVHHPIMGPCMWSATAINFTCGGQVALFAYYLVHVADAPSGLVGFLLAAEGVGSLVGAALVPAAVRVVGSARLCVVGGLVSAAAAFVIPVGSGWGAWVAFALGNIVFAGGVVVFSTTTRTYRQIATPPDLLSRVMATVRFVSWGAIPVGGLVAGALGGWLGARTALFVFAALTLLSPLILMAGPIRHLRDFPDQVATEREREVSRPRG</sequence>
<feature type="transmembrane region" description="Helical" evidence="7">
    <location>
        <begin position="310"/>
        <end position="330"/>
    </location>
</feature>
<feature type="transmembrane region" description="Helical" evidence="7">
    <location>
        <begin position="379"/>
        <end position="398"/>
    </location>
</feature>
<dbReference type="EMBL" id="LAIR01000002">
    <property type="protein sequence ID" value="KNX38878.1"/>
    <property type="molecule type" value="Genomic_DNA"/>
</dbReference>
<evidence type="ECO:0000256" key="1">
    <source>
        <dbReference type="ARBA" id="ARBA00004651"/>
    </source>
</evidence>
<evidence type="ECO:0000256" key="4">
    <source>
        <dbReference type="ARBA" id="ARBA00022692"/>
    </source>
</evidence>
<organism evidence="8 9">
    <name type="scientific">Luteipulveratus halotolerans</name>
    <dbReference type="NCBI Taxonomy" id="1631356"/>
    <lineage>
        <taxon>Bacteria</taxon>
        <taxon>Bacillati</taxon>
        <taxon>Actinomycetota</taxon>
        <taxon>Actinomycetes</taxon>
        <taxon>Micrococcales</taxon>
        <taxon>Dermacoccaceae</taxon>
        <taxon>Luteipulveratus</taxon>
    </lineage>
</organism>
<feature type="transmembrane region" description="Helical" evidence="7">
    <location>
        <begin position="44"/>
        <end position="66"/>
    </location>
</feature>
<dbReference type="RefSeq" id="WP_050671404.1">
    <property type="nucleotide sequence ID" value="NZ_LAIR01000002.1"/>
</dbReference>
<keyword evidence="5 7" id="KW-1133">Transmembrane helix</keyword>
<feature type="transmembrane region" description="Helical" evidence="7">
    <location>
        <begin position="229"/>
        <end position="249"/>
    </location>
</feature>
<comment type="subcellular location">
    <subcellularLocation>
        <location evidence="1">Cell membrane</location>
        <topology evidence="1">Multi-pass membrane protein</topology>
    </subcellularLocation>
</comment>
<keyword evidence="3" id="KW-1003">Cell membrane</keyword>
<feature type="transmembrane region" description="Helical" evidence="7">
    <location>
        <begin position="286"/>
        <end position="304"/>
    </location>
</feature>
<feature type="transmembrane region" description="Helical" evidence="7">
    <location>
        <begin position="103"/>
        <end position="127"/>
    </location>
</feature>
<evidence type="ECO:0000256" key="2">
    <source>
        <dbReference type="ARBA" id="ARBA00022448"/>
    </source>
</evidence>
<dbReference type="OrthoDB" id="9815525at2"/>
<gene>
    <name evidence="8" type="ORF">VV01_19855</name>
</gene>
<dbReference type="Pfam" id="PF05977">
    <property type="entry name" value="MFS_3"/>
    <property type="match status" value="1"/>
</dbReference>
<reference evidence="9" key="1">
    <citation type="submission" date="2015-03" db="EMBL/GenBank/DDBJ databases">
        <title>Luteipulveratus halotolerans sp. nov., a novel actinobacterium (Dermacoccaceae) from Sarawak, Malaysia.</title>
        <authorList>
            <person name="Juboi H."/>
            <person name="Basik A."/>
            <person name="Shamsul S.S."/>
            <person name="Arnold P."/>
            <person name="Schmitt E.K."/>
            <person name="Sanglier J.-J."/>
            <person name="Yeo T."/>
        </authorList>
    </citation>
    <scope>NUCLEOTIDE SEQUENCE [LARGE SCALE GENOMIC DNA]</scope>
    <source>
        <strain evidence="9">C296001</strain>
    </source>
</reference>
<feature type="transmembrane region" description="Helical" evidence="7">
    <location>
        <begin position="12"/>
        <end position="38"/>
    </location>
</feature>
<dbReference type="InterPro" id="IPR036259">
    <property type="entry name" value="MFS_trans_sf"/>
</dbReference>
<dbReference type="InterPro" id="IPR010290">
    <property type="entry name" value="TM_effector"/>
</dbReference>
<evidence type="ECO:0000256" key="6">
    <source>
        <dbReference type="ARBA" id="ARBA00023136"/>
    </source>
</evidence>
<feature type="transmembrane region" description="Helical" evidence="7">
    <location>
        <begin position="255"/>
        <end position="274"/>
    </location>
</feature>
<dbReference type="CDD" id="cd06173">
    <property type="entry name" value="MFS_MefA_like"/>
    <property type="match status" value="1"/>
</dbReference>
<protein>
    <submittedName>
        <fullName evidence="8">MFS transporter</fullName>
    </submittedName>
</protein>
<keyword evidence="4 7" id="KW-0812">Transmembrane</keyword>
<feature type="transmembrane region" description="Helical" evidence="7">
    <location>
        <begin position="351"/>
        <end position="373"/>
    </location>
</feature>
<dbReference type="GO" id="GO:0005886">
    <property type="term" value="C:plasma membrane"/>
    <property type="evidence" value="ECO:0007669"/>
    <property type="project" value="UniProtKB-SubCell"/>
</dbReference>
<evidence type="ECO:0000256" key="5">
    <source>
        <dbReference type="ARBA" id="ARBA00022989"/>
    </source>
</evidence>
<evidence type="ECO:0000313" key="9">
    <source>
        <dbReference type="Proteomes" id="UP000037397"/>
    </source>
</evidence>
<name>A0A0L6CMV1_9MICO</name>
<accession>A0A0L6CMV1</accession>
<dbReference type="PANTHER" id="PTHR23513:SF6">
    <property type="entry name" value="MAJOR FACILITATOR SUPERFAMILY ASSOCIATED DOMAIN-CONTAINING PROTEIN"/>
    <property type="match status" value="1"/>
</dbReference>
<comment type="caution">
    <text evidence="8">The sequence shown here is derived from an EMBL/GenBank/DDBJ whole genome shotgun (WGS) entry which is preliminary data.</text>
</comment>
<dbReference type="Gene3D" id="1.20.1250.20">
    <property type="entry name" value="MFS general substrate transporter like domains"/>
    <property type="match status" value="1"/>
</dbReference>
<proteinExistence type="predicted"/>
<evidence type="ECO:0000256" key="7">
    <source>
        <dbReference type="SAM" id="Phobius"/>
    </source>
</evidence>